<keyword evidence="5" id="KW-0443">Lipid metabolism</keyword>
<comment type="subcellular location">
    <subcellularLocation>
        <location evidence="1">Endoplasmic reticulum membrane</location>
        <topology evidence="1">Multi-pass membrane protein</topology>
    </subcellularLocation>
</comment>
<evidence type="ECO:0000256" key="3">
    <source>
        <dbReference type="ARBA" id="ARBA00022824"/>
    </source>
</evidence>
<dbReference type="InterPro" id="IPR009617">
    <property type="entry name" value="Seipin"/>
</dbReference>
<keyword evidence="10" id="KW-1185">Reference proteome</keyword>
<dbReference type="AlphaFoldDB" id="A0AAV9IYR9"/>
<evidence type="ECO:0000256" key="6">
    <source>
        <dbReference type="ARBA" id="ARBA00023136"/>
    </source>
</evidence>
<evidence type="ECO:0000256" key="5">
    <source>
        <dbReference type="ARBA" id="ARBA00023098"/>
    </source>
</evidence>
<gene>
    <name evidence="9" type="ORF">CDCA_CDCA12G3452</name>
</gene>
<feature type="region of interest" description="Disordered" evidence="7">
    <location>
        <begin position="429"/>
        <end position="489"/>
    </location>
</feature>
<dbReference type="Proteomes" id="UP001301350">
    <property type="component" value="Unassembled WGS sequence"/>
</dbReference>
<keyword evidence="4 8" id="KW-1133">Transmembrane helix</keyword>
<name>A0AAV9IYR9_CYACA</name>
<dbReference type="GO" id="GO:0140042">
    <property type="term" value="P:lipid droplet formation"/>
    <property type="evidence" value="ECO:0007669"/>
    <property type="project" value="UniProtKB-ARBA"/>
</dbReference>
<protein>
    <recommendedName>
        <fullName evidence="11">Seipin</fullName>
    </recommendedName>
</protein>
<organism evidence="9 10">
    <name type="scientific">Cyanidium caldarium</name>
    <name type="common">Red alga</name>
    <dbReference type="NCBI Taxonomy" id="2771"/>
    <lineage>
        <taxon>Eukaryota</taxon>
        <taxon>Rhodophyta</taxon>
        <taxon>Bangiophyceae</taxon>
        <taxon>Cyanidiales</taxon>
        <taxon>Cyanidiaceae</taxon>
        <taxon>Cyanidium</taxon>
    </lineage>
</organism>
<sequence length="489" mass="53872">METLGGSRGSATGAEERLRVSFAPLLPSFVFSAVWSGWRASRRLAGAVRWLVKTLVMAVVLGVVSVMLYGVLVYVLVPFRVHFAVPVDLVYVPRVDGTAANATRWAEGRALLPTMLTRRLLRRSRWSSRCASADAADCRCRETGQLRMELELVLPESRANEEAGMVTLEMELWQVCGTAGAVSNAVDDAVADARLLYRTRRSARPLIYQSGVSTAVRRAFSLPEALWRSVSAMWRPRGNAKRASRFVRQVRCLPLATCASVRMKLPERGGPRPELLAMKGPWHWRRFSAHEALEIWRVLAHFLVWRPVVVATSTVVRLPLSLARLLVSLVPFGVGEWANDRYLLSKPVCMVEARLHLLPGGGAGMARTLPLELEDQGATLVMEWLLGGYRHVMRHHALVAACIGTSAIFGALATLTMIARVLQGNATAHGNGTEAKHSAGTRRLDAGTASGLLPAEETLRSPRLNGMSRDRPSGLRRRVRHHEPADEEL</sequence>
<evidence type="ECO:0000313" key="10">
    <source>
        <dbReference type="Proteomes" id="UP001301350"/>
    </source>
</evidence>
<comment type="caution">
    <text evidence="9">The sequence shown here is derived from an EMBL/GenBank/DDBJ whole genome shotgun (WGS) entry which is preliminary data.</text>
</comment>
<evidence type="ECO:0000256" key="4">
    <source>
        <dbReference type="ARBA" id="ARBA00022989"/>
    </source>
</evidence>
<evidence type="ECO:0000256" key="8">
    <source>
        <dbReference type="SAM" id="Phobius"/>
    </source>
</evidence>
<keyword evidence="3" id="KW-0256">Endoplasmic reticulum</keyword>
<keyword evidence="6 8" id="KW-0472">Membrane</keyword>
<dbReference type="EMBL" id="JANCYW010000012">
    <property type="protein sequence ID" value="KAK4537427.1"/>
    <property type="molecule type" value="Genomic_DNA"/>
</dbReference>
<evidence type="ECO:0000256" key="7">
    <source>
        <dbReference type="SAM" id="MobiDB-lite"/>
    </source>
</evidence>
<evidence type="ECO:0008006" key="11">
    <source>
        <dbReference type="Google" id="ProtNLM"/>
    </source>
</evidence>
<keyword evidence="2 8" id="KW-0812">Transmembrane</keyword>
<feature type="compositionally biased region" description="Basic and acidic residues" evidence="7">
    <location>
        <begin position="434"/>
        <end position="445"/>
    </location>
</feature>
<accession>A0AAV9IYR9</accession>
<feature type="transmembrane region" description="Helical" evidence="8">
    <location>
        <begin position="20"/>
        <end position="38"/>
    </location>
</feature>
<evidence type="ECO:0000256" key="2">
    <source>
        <dbReference type="ARBA" id="ARBA00022692"/>
    </source>
</evidence>
<evidence type="ECO:0000313" key="9">
    <source>
        <dbReference type="EMBL" id="KAK4537427.1"/>
    </source>
</evidence>
<proteinExistence type="predicted"/>
<feature type="transmembrane region" description="Helical" evidence="8">
    <location>
        <begin position="50"/>
        <end position="77"/>
    </location>
</feature>
<evidence type="ECO:0000256" key="1">
    <source>
        <dbReference type="ARBA" id="ARBA00004477"/>
    </source>
</evidence>
<reference evidence="9 10" key="1">
    <citation type="submission" date="2022-07" db="EMBL/GenBank/DDBJ databases">
        <title>Genome-wide signatures of adaptation to extreme environments.</title>
        <authorList>
            <person name="Cho C.H."/>
            <person name="Yoon H.S."/>
        </authorList>
    </citation>
    <scope>NUCLEOTIDE SEQUENCE [LARGE SCALE GENOMIC DNA]</scope>
    <source>
        <strain evidence="9 10">DBV 063 E5</strain>
    </source>
</reference>
<dbReference type="GO" id="GO:0005789">
    <property type="term" value="C:endoplasmic reticulum membrane"/>
    <property type="evidence" value="ECO:0007669"/>
    <property type="project" value="UniProtKB-SubCell"/>
</dbReference>
<dbReference type="GO" id="GO:0006629">
    <property type="term" value="P:lipid metabolic process"/>
    <property type="evidence" value="ECO:0007669"/>
    <property type="project" value="UniProtKB-KW"/>
</dbReference>
<dbReference type="Pfam" id="PF06775">
    <property type="entry name" value="Seipin"/>
    <property type="match status" value="1"/>
</dbReference>